<evidence type="ECO:0000259" key="3">
    <source>
        <dbReference type="Pfam" id="PF03050"/>
    </source>
</evidence>
<evidence type="ECO:0000313" key="5">
    <source>
        <dbReference type="EMBL" id="HEL65375.1"/>
    </source>
</evidence>
<dbReference type="EMBL" id="DSMU01000109">
    <property type="protein sequence ID" value="HEL65375.1"/>
    <property type="molecule type" value="Genomic_DNA"/>
</dbReference>
<organism evidence="5">
    <name type="scientific">Ammonifex degensii</name>
    <dbReference type="NCBI Taxonomy" id="42838"/>
    <lineage>
        <taxon>Bacteria</taxon>
        <taxon>Bacillati</taxon>
        <taxon>Bacillota</taxon>
        <taxon>Clostridia</taxon>
        <taxon>Thermoanaerobacterales</taxon>
        <taxon>Thermoanaerobacteraceae</taxon>
        <taxon>Ammonifex</taxon>
    </lineage>
</organism>
<dbReference type="InterPro" id="IPR024463">
    <property type="entry name" value="Transposase_TnpC_homeodom"/>
</dbReference>
<dbReference type="Pfam" id="PF03050">
    <property type="entry name" value="DDE_Tnp_IS66"/>
    <property type="match status" value="1"/>
</dbReference>
<dbReference type="PANTHER" id="PTHR33678">
    <property type="entry name" value="BLL1576 PROTEIN"/>
    <property type="match status" value="1"/>
</dbReference>
<feature type="domain" description="Transposase TnpC homeodomain" evidence="4">
    <location>
        <begin position="67"/>
        <end position="158"/>
    </location>
</feature>
<evidence type="ECO:0000256" key="1">
    <source>
        <dbReference type="SAM" id="Coils"/>
    </source>
</evidence>
<dbReference type="InterPro" id="IPR052344">
    <property type="entry name" value="Transposase-related"/>
</dbReference>
<feature type="region of interest" description="Disordered" evidence="2">
    <location>
        <begin position="88"/>
        <end position="149"/>
    </location>
</feature>
<evidence type="ECO:0000256" key="2">
    <source>
        <dbReference type="SAM" id="MobiDB-lite"/>
    </source>
</evidence>
<feature type="domain" description="Transposase IS66 central" evidence="3">
    <location>
        <begin position="230"/>
        <end position="507"/>
    </location>
</feature>
<feature type="compositionally biased region" description="Basic and acidic residues" evidence="2">
    <location>
        <begin position="114"/>
        <end position="135"/>
    </location>
</feature>
<reference evidence="5" key="1">
    <citation type="journal article" date="2020" name="mSystems">
        <title>Genome- and Community-Level Interaction Insights into Carbon Utilization and Element Cycling Functions of Hydrothermarchaeota in Hydrothermal Sediment.</title>
        <authorList>
            <person name="Zhou Z."/>
            <person name="Liu Y."/>
            <person name="Xu W."/>
            <person name="Pan J."/>
            <person name="Luo Z.H."/>
            <person name="Li M."/>
        </authorList>
    </citation>
    <scope>NUCLEOTIDE SEQUENCE [LARGE SCALE GENOMIC DNA]</scope>
    <source>
        <strain evidence="5">SpSt-300</strain>
    </source>
</reference>
<dbReference type="AlphaFoldDB" id="A0A7C2HUB5"/>
<dbReference type="NCBIfam" id="NF033517">
    <property type="entry name" value="transpos_IS66"/>
    <property type="match status" value="1"/>
</dbReference>
<sequence length="578" mass="64687">MDKTSTAEELSKNTAIEPARPPFCCGDNFPAATCPCAALEESHQKIVRLECENAALKEALQEFARVKAQNAEYRHMLFGRASEKMTVLGKPDDAEPSAVDTTTNEGSNSPAEEPTGKPEDKEEHSETKASPDKSRRGAKPGHKGYGRRIPQNLPTVEVCLPVPEEQAKCKTCGKPGKPVPFTEESVQIDVRIEPVKVVYIRRKVKFDCGCDGQARFVTAPEPPQAVNKSKLSHQFLAWIIYLKYILAIPLTRICSIFSKGDFVLSPGSITGSFQKHMPLLVPLYEKLAQVMRSEKHKNIDETGWKSFFRREGKQSFLDWMWVFGSSRVALYVLDTSRSSSVLLKWLGKNATGVITSDRAHGYKKFAKLAAGIILSFCWAHFRRDFLRACRGFPLLEPWMKLWLERISFIYRLNKTRLEALNDPEAFARAQAELEAALADMARCIKAELADPGLLPDQKAVLESAVKHWDGLTVFVNNPTVPMDNNRAERLLRTVALGRKNYNGSFAAWSGQFTAICLSIMQTAKLHGLKPVAYLTYYLNECAKAGGVPADLDPYLPWNIPPEIRDRYQMGGKERDLCA</sequence>
<accession>A0A7C2HUB5</accession>
<evidence type="ECO:0000259" key="4">
    <source>
        <dbReference type="Pfam" id="PF13007"/>
    </source>
</evidence>
<proteinExistence type="predicted"/>
<dbReference type="Pfam" id="PF13007">
    <property type="entry name" value="LZ_Tnp_IS66"/>
    <property type="match status" value="1"/>
</dbReference>
<gene>
    <name evidence="5" type="ORF">ENQ34_01655</name>
</gene>
<feature type="coiled-coil region" evidence="1">
    <location>
        <begin position="39"/>
        <end position="76"/>
    </location>
</feature>
<protein>
    <submittedName>
        <fullName evidence="5">IS66 family transposase</fullName>
    </submittedName>
</protein>
<feature type="compositionally biased region" description="Polar residues" evidence="2">
    <location>
        <begin position="99"/>
        <end position="110"/>
    </location>
</feature>
<dbReference type="PANTHER" id="PTHR33678:SF2">
    <property type="match status" value="1"/>
</dbReference>
<comment type="caution">
    <text evidence="5">The sequence shown here is derived from an EMBL/GenBank/DDBJ whole genome shotgun (WGS) entry which is preliminary data.</text>
</comment>
<feature type="compositionally biased region" description="Basic residues" evidence="2">
    <location>
        <begin position="136"/>
        <end position="146"/>
    </location>
</feature>
<keyword evidence="1" id="KW-0175">Coiled coil</keyword>
<name>A0A7C2HUB5_9THEO</name>
<dbReference type="InterPro" id="IPR004291">
    <property type="entry name" value="Transposase_IS66_central"/>
</dbReference>